<name>A0A284RMS9_ARMOS</name>
<accession>A0A284RMS9</accession>
<sequence length="260" mass="29215">MSFFNGVKKACRCIMQGVNEPKETTNESSKRYKNIRWKRVSVSSQIPSSSSEHAIRQRREDALRERGLLPPLQPTTSARGRESQWDVRTLVEETGTGNEVQEDKIWHEDEARPVTRDVLEWLAEVDAHRGYNGGEIDFVEMNSSRAEGSDIPGDIVSPLLDGTPDCRHSVRPGECRSNDTEYATPSSPSHSEHSSLTCATDFSSAVQKWSTEGLRIDIPSLPISRPLLDITIHSHGTIMMETSYIEDDESRRLTELAYLA</sequence>
<dbReference type="AlphaFoldDB" id="A0A284RMS9"/>
<dbReference type="EMBL" id="FUEG01000011">
    <property type="protein sequence ID" value="SJL10070.1"/>
    <property type="molecule type" value="Genomic_DNA"/>
</dbReference>
<evidence type="ECO:0000256" key="1">
    <source>
        <dbReference type="SAM" id="MobiDB-lite"/>
    </source>
</evidence>
<feature type="region of interest" description="Disordered" evidence="1">
    <location>
        <begin position="171"/>
        <end position="195"/>
    </location>
</feature>
<keyword evidence="3" id="KW-1185">Reference proteome</keyword>
<evidence type="ECO:0000313" key="2">
    <source>
        <dbReference type="EMBL" id="SJL10070.1"/>
    </source>
</evidence>
<dbReference type="OMA" id="TIMMETS"/>
<feature type="region of interest" description="Disordered" evidence="1">
    <location>
        <begin position="43"/>
        <end position="85"/>
    </location>
</feature>
<dbReference type="OrthoDB" id="3168445at2759"/>
<organism evidence="2 3">
    <name type="scientific">Armillaria ostoyae</name>
    <name type="common">Armillaria root rot fungus</name>
    <dbReference type="NCBI Taxonomy" id="47428"/>
    <lineage>
        <taxon>Eukaryota</taxon>
        <taxon>Fungi</taxon>
        <taxon>Dikarya</taxon>
        <taxon>Basidiomycota</taxon>
        <taxon>Agaricomycotina</taxon>
        <taxon>Agaricomycetes</taxon>
        <taxon>Agaricomycetidae</taxon>
        <taxon>Agaricales</taxon>
        <taxon>Marasmiineae</taxon>
        <taxon>Physalacriaceae</taxon>
        <taxon>Armillaria</taxon>
    </lineage>
</organism>
<dbReference type="Proteomes" id="UP000219338">
    <property type="component" value="Unassembled WGS sequence"/>
</dbReference>
<proteinExistence type="predicted"/>
<protein>
    <submittedName>
        <fullName evidence="2">Uncharacterized protein</fullName>
    </submittedName>
</protein>
<reference evidence="3" key="1">
    <citation type="journal article" date="2017" name="Nat. Ecol. Evol.">
        <title>Genome expansion and lineage-specific genetic innovations in the forest pathogenic fungi Armillaria.</title>
        <authorList>
            <person name="Sipos G."/>
            <person name="Prasanna A.N."/>
            <person name="Walter M.C."/>
            <person name="O'Connor E."/>
            <person name="Balint B."/>
            <person name="Krizsan K."/>
            <person name="Kiss B."/>
            <person name="Hess J."/>
            <person name="Varga T."/>
            <person name="Slot J."/>
            <person name="Riley R."/>
            <person name="Boka B."/>
            <person name="Rigling D."/>
            <person name="Barry K."/>
            <person name="Lee J."/>
            <person name="Mihaltcheva S."/>
            <person name="LaButti K."/>
            <person name="Lipzen A."/>
            <person name="Waldron R."/>
            <person name="Moloney N.M."/>
            <person name="Sperisen C."/>
            <person name="Kredics L."/>
            <person name="Vagvoelgyi C."/>
            <person name="Patrignani A."/>
            <person name="Fitzpatrick D."/>
            <person name="Nagy I."/>
            <person name="Doyle S."/>
            <person name="Anderson J.B."/>
            <person name="Grigoriev I.V."/>
            <person name="Gueldener U."/>
            <person name="Muensterkoetter M."/>
            <person name="Nagy L.G."/>
        </authorList>
    </citation>
    <scope>NUCLEOTIDE SEQUENCE [LARGE SCALE GENOMIC DNA]</scope>
    <source>
        <strain evidence="3">C18/9</strain>
    </source>
</reference>
<gene>
    <name evidence="2" type="ORF">ARMOST_13452</name>
</gene>
<evidence type="ECO:0000313" key="3">
    <source>
        <dbReference type="Proteomes" id="UP000219338"/>
    </source>
</evidence>
<feature type="compositionally biased region" description="Basic and acidic residues" evidence="1">
    <location>
        <begin position="53"/>
        <end position="67"/>
    </location>
</feature>